<dbReference type="AlphaFoldDB" id="A0A2T6AYH4"/>
<reference evidence="6 7" key="1">
    <citation type="submission" date="2018-04" db="EMBL/GenBank/DDBJ databases">
        <title>Genomic Encyclopedia of Archaeal and Bacterial Type Strains, Phase II (KMG-II): from individual species to whole genera.</title>
        <authorList>
            <person name="Goeker M."/>
        </authorList>
    </citation>
    <scope>NUCLEOTIDE SEQUENCE [LARGE SCALE GENOMIC DNA]</scope>
    <source>
        <strain evidence="6 7">DSM 29329</strain>
    </source>
</reference>
<dbReference type="PRINTS" id="PR00032">
    <property type="entry name" value="HTHARAC"/>
</dbReference>
<sequence length="278" mass="30413">MTATAPRPVPPQAPAIRCDSYGLKLQLAPWRFTLLHDRPDDVLLWVTRGQGRVIVNGVRRGISMNTALYLPAGTLFSVDLAPQAQALLVECPGGRVGILPKTTLLLRVRDSLSQAELTGEIDAMTRETQRGRAYLDDALEAHMRLIAVWLHRQTAAGAGEEPPDSAAQKLARRYAQAVVRSYAGPHPMGAFAEALDVTPTHLTRACRAACGRTAAEILTERRLHAARDLLETGTPSIKDIAQRLGFASPAYFTRFIRNHTGASPSELRFRARTRPARA</sequence>
<dbReference type="PROSITE" id="PS00041">
    <property type="entry name" value="HTH_ARAC_FAMILY_1"/>
    <property type="match status" value="1"/>
</dbReference>
<comment type="caution">
    <text evidence="6">The sequence shown here is derived from an EMBL/GenBank/DDBJ whole genome shotgun (WGS) entry which is preliminary data.</text>
</comment>
<dbReference type="InterPro" id="IPR050204">
    <property type="entry name" value="AraC_XylS_family_regulators"/>
</dbReference>
<evidence type="ECO:0000256" key="1">
    <source>
        <dbReference type="ARBA" id="ARBA00023015"/>
    </source>
</evidence>
<keyword evidence="2" id="KW-0238">DNA-binding</keyword>
<dbReference type="Proteomes" id="UP000244069">
    <property type="component" value="Unassembled WGS sequence"/>
</dbReference>
<evidence type="ECO:0000313" key="7">
    <source>
        <dbReference type="Proteomes" id="UP000244069"/>
    </source>
</evidence>
<keyword evidence="1" id="KW-0805">Transcription regulation</keyword>
<dbReference type="InterPro" id="IPR018060">
    <property type="entry name" value="HTH_AraC"/>
</dbReference>
<dbReference type="SUPFAM" id="SSF46689">
    <property type="entry name" value="Homeodomain-like"/>
    <property type="match status" value="1"/>
</dbReference>
<evidence type="ECO:0000256" key="2">
    <source>
        <dbReference type="ARBA" id="ARBA00023125"/>
    </source>
</evidence>
<feature type="domain" description="HTH araC/xylS-type" evidence="5">
    <location>
        <begin position="172"/>
        <end position="270"/>
    </location>
</feature>
<dbReference type="InterPro" id="IPR009057">
    <property type="entry name" value="Homeodomain-like_sf"/>
</dbReference>
<protein>
    <submittedName>
        <fullName evidence="6">AraC family transcriptional regulator</fullName>
    </submittedName>
</protein>
<keyword evidence="7" id="KW-1185">Reference proteome</keyword>
<evidence type="ECO:0000313" key="6">
    <source>
        <dbReference type="EMBL" id="PTX48852.1"/>
    </source>
</evidence>
<gene>
    <name evidence="6" type="ORF">C8N44_108130</name>
</gene>
<keyword evidence="3" id="KW-0010">Activator</keyword>
<proteinExistence type="predicted"/>
<dbReference type="PANTHER" id="PTHR46796">
    <property type="entry name" value="HTH-TYPE TRANSCRIPTIONAL ACTIVATOR RHAS-RELATED"/>
    <property type="match status" value="1"/>
</dbReference>
<name>A0A2T6AYH4_9RHOB</name>
<dbReference type="OrthoDB" id="9814125at2"/>
<accession>A0A2T6AYH4</accession>
<dbReference type="InterPro" id="IPR020449">
    <property type="entry name" value="Tscrpt_reg_AraC-type_HTH"/>
</dbReference>
<dbReference type="PROSITE" id="PS01124">
    <property type="entry name" value="HTH_ARAC_FAMILY_2"/>
    <property type="match status" value="1"/>
</dbReference>
<dbReference type="EMBL" id="QBKN01000008">
    <property type="protein sequence ID" value="PTX48852.1"/>
    <property type="molecule type" value="Genomic_DNA"/>
</dbReference>
<keyword evidence="4" id="KW-0804">Transcription</keyword>
<dbReference type="SUPFAM" id="SSF51215">
    <property type="entry name" value="Regulatory protein AraC"/>
    <property type="match status" value="1"/>
</dbReference>
<dbReference type="PANTHER" id="PTHR46796:SF6">
    <property type="entry name" value="ARAC SUBFAMILY"/>
    <property type="match status" value="1"/>
</dbReference>
<evidence type="ECO:0000256" key="3">
    <source>
        <dbReference type="ARBA" id="ARBA00023159"/>
    </source>
</evidence>
<dbReference type="Pfam" id="PF12833">
    <property type="entry name" value="HTH_18"/>
    <property type="match status" value="1"/>
</dbReference>
<dbReference type="GO" id="GO:0043565">
    <property type="term" value="F:sequence-specific DNA binding"/>
    <property type="evidence" value="ECO:0007669"/>
    <property type="project" value="InterPro"/>
</dbReference>
<evidence type="ECO:0000259" key="5">
    <source>
        <dbReference type="PROSITE" id="PS01124"/>
    </source>
</evidence>
<dbReference type="GO" id="GO:0003700">
    <property type="term" value="F:DNA-binding transcription factor activity"/>
    <property type="evidence" value="ECO:0007669"/>
    <property type="project" value="InterPro"/>
</dbReference>
<dbReference type="RefSeq" id="WP_107975719.1">
    <property type="nucleotide sequence ID" value="NZ_BMEZ01000009.1"/>
</dbReference>
<dbReference type="InterPro" id="IPR037923">
    <property type="entry name" value="HTH-like"/>
</dbReference>
<dbReference type="Gene3D" id="1.10.10.60">
    <property type="entry name" value="Homeodomain-like"/>
    <property type="match status" value="1"/>
</dbReference>
<organism evidence="6 7">
    <name type="scientific">Allosediminivita pacifica</name>
    <dbReference type="NCBI Taxonomy" id="1267769"/>
    <lineage>
        <taxon>Bacteria</taxon>
        <taxon>Pseudomonadati</taxon>
        <taxon>Pseudomonadota</taxon>
        <taxon>Alphaproteobacteria</taxon>
        <taxon>Rhodobacterales</taxon>
        <taxon>Paracoccaceae</taxon>
        <taxon>Allosediminivita</taxon>
    </lineage>
</organism>
<dbReference type="SMART" id="SM00342">
    <property type="entry name" value="HTH_ARAC"/>
    <property type="match status" value="1"/>
</dbReference>
<dbReference type="InterPro" id="IPR018062">
    <property type="entry name" value="HTH_AraC-typ_CS"/>
</dbReference>
<evidence type="ECO:0000256" key="4">
    <source>
        <dbReference type="ARBA" id="ARBA00023163"/>
    </source>
</evidence>